<dbReference type="AlphaFoldDB" id="A0A835UII3"/>
<protein>
    <submittedName>
        <fullName evidence="1">Uncharacterized protein</fullName>
    </submittedName>
</protein>
<comment type="caution">
    <text evidence="1">The sequence shown here is derived from an EMBL/GenBank/DDBJ whole genome shotgun (WGS) entry which is preliminary data.</text>
</comment>
<dbReference type="Gene3D" id="3.40.1130.10">
    <property type="entry name" value="Glycerol-3-phosphate (1)-acyltransferase"/>
    <property type="match status" value="1"/>
</dbReference>
<dbReference type="SUPFAM" id="SSF69593">
    <property type="entry name" value="Glycerol-3-phosphate (1)-acyltransferase"/>
    <property type="match status" value="1"/>
</dbReference>
<proteinExistence type="predicted"/>
<reference evidence="1 2" key="1">
    <citation type="journal article" date="2020" name="Nat. Food">
        <title>A phased Vanilla planifolia genome enables genetic improvement of flavour and production.</title>
        <authorList>
            <person name="Hasing T."/>
            <person name="Tang H."/>
            <person name="Brym M."/>
            <person name="Khazi F."/>
            <person name="Huang T."/>
            <person name="Chambers A.H."/>
        </authorList>
    </citation>
    <scope>NUCLEOTIDE SEQUENCE [LARGE SCALE GENOMIC DNA]</scope>
    <source>
        <tissue evidence="1">Leaf</tissue>
    </source>
</reference>
<dbReference type="PANTHER" id="PTHR35695:SF1">
    <property type="entry name" value="GLYCEROL-3-PHOSPHATE ACYLTRANSFERASE, CHLOROPLASTIC"/>
    <property type="match status" value="1"/>
</dbReference>
<accession>A0A835UII3</accession>
<dbReference type="PANTHER" id="PTHR35695">
    <property type="entry name" value="GLYCEROL-3-PHOSPHATE ACYLTRANSFERASE, CHLOROPLASTIC"/>
    <property type="match status" value="1"/>
</dbReference>
<dbReference type="GO" id="GO:0004366">
    <property type="term" value="F:glycerol-3-phosphate O-acyltransferase activity"/>
    <property type="evidence" value="ECO:0007669"/>
    <property type="project" value="InterPro"/>
</dbReference>
<name>A0A835UII3_VANPL</name>
<dbReference type="EMBL" id="JADCNM010000011">
    <property type="protein sequence ID" value="KAG0462025.1"/>
    <property type="molecule type" value="Genomic_DNA"/>
</dbReference>
<evidence type="ECO:0000313" key="1">
    <source>
        <dbReference type="EMBL" id="KAG0462025.1"/>
    </source>
</evidence>
<gene>
    <name evidence="1" type="ORF">HPP92_020501</name>
</gene>
<dbReference type="GO" id="GO:0006655">
    <property type="term" value="P:phosphatidylglycerol biosynthetic process"/>
    <property type="evidence" value="ECO:0007669"/>
    <property type="project" value="TreeGrafter"/>
</dbReference>
<dbReference type="GO" id="GO:0009570">
    <property type="term" value="C:chloroplast stroma"/>
    <property type="evidence" value="ECO:0007669"/>
    <property type="project" value="TreeGrafter"/>
</dbReference>
<dbReference type="OrthoDB" id="1935563at2759"/>
<evidence type="ECO:0000313" key="2">
    <source>
        <dbReference type="Proteomes" id="UP000639772"/>
    </source>
</evidence>
<dbReference type="Proteomes" id="UP000639772">
    <property type="component" value="Chromosome 11"/>
</dbReference>
<dbReference type="InterPro" id="IPR016222">
    <property type="entry name" value="G3P_O-acylTrfase_chlp"/>
</dbReference>
<sequence length="169" mass="18981">MTKGHNVILFSTIRQRQIQQSLLCCLKRKPHLAEAMILLLVTGFLQIHLQTIQHGKKSTVFTPKKHMFDDPELVERKRRANTRSLKEMAVLLRNGSQIVWIAPSGGRDRLSGQTGNGYLSFSNDNPKHGYNAATGNYEDLMAAGIIESLTKNLSICEADKVRLVFPSLH</sequence>
<organism evidence="1 2">
    <name type="scientific">Vanilla planifolia</name>
    <name type="common">Vanilla</name>
    <dbReference type="NCBI Taxonomy" id="51239"/>
    <lineage>
        <taxon>Eukaryota</taxon>
        <taxon>Viridiplantae</taxon>
        <taxon>Streptophyta</taxon>
        <taxon>Embryophyta</taxon>
        <taxon>Tracheophyta</taxon>
        <taxon>Spermatophyta</taxon>
        <taxon>Magnoliopsida</taxon>
        <taxon>Liliopsida</taxon>
        <taxon>Asparagales</taxon>
        <taxon>Orchidaceae</taxon>
        <taxon>Vanilloideae</taxon>
        <taxon>Vanilleae</taxon>
        <taxon>Vanilla</taxon>
    </lineage>
</organism>